<proteinExistence type="predicted"/>
<sequence>MGAFKQSHIFCKFVQGRARSLITALYLNYNQMTMHISS</sequence>
<name>A0A975WR57_9BURK</name>
<dbReference type="Proteomes" id="UP000256780">
    <property type="component" value="Chromosome CBM2587_a"/>
</dbReference>
<dbReference type="AlphaFoldDB" id="A0A975WR57"/>
<gene>
    <name evidence="1" type="ORF">CBM2587_A10275</name>
</gene>
<protein>
    <submittedName>
        <fullName evidence="1">Uncharacterized protein</fullName>
    </submittedName>
</protein>
<evidence type="ECO:0000313" key="1">
    <source>
        <dbReference type="EMBL" id="SOY41310.1"/>
    </source>
</evidence>
<accession>A0A975WR57</accession>
<organism evidence="1 2">
    <name type="scientific">Cupriavidus taiwanensis</name>
    <dbReference type="NCBI Taxonomy" id="164546"/>
    <lineage>
        <taxon>Bacteria</taxon>
        <taxon>Pseudomonadati</taxon>
        <taxon>Pseudomonadota</taxon>
        <taxon>Betaproteobacteria</taxon>
        <taxon>Burkholderiales</taxon>
        <taxon>Burkholderiaceae</taxon>
        <taxon>Cupriavidus</taxon>
    </lineage>
</organism>
<evidence type="ECO:0000313" key="2">
    <source>
        <dbReference type="Proteomes" id="UP000256780"/>
    </source>
</evidence>
<comment type="caution">
    <text evidence="1">The sequence shown here is derived from an EMBL/GenBank/DDBJ whole genome shotgun (WGS) entry which is preliminary data.</text>
</comment>
<reference evidence="1 2" key="1">
    <citation type="submission" date="2018-01" db="EMBL/GenBank/DDBJ databases">
        <authorList>
            <person name="Clerissi C."/>
        </authorList>
    </citation>
    <scope>NUCLEOTIDE SEQUENCE [LARGE SCALE GENOMIC DNA]</scope>
    <source>
        <strain evidence="1">Cupriavidus sp. LMG 19464</strain>
    </source>
</reference>
<dbReference type="EMBL" id="OFSQ01000001">
    <property type="protein sequence ID" value="SOY41310.1"/>
    <property type="molecule type" value="Genomic_DNA"/>
</dbReference>